<dbReference type="Gene3D" id="1.20.1250.20">
    <property type="entry name" value="MFS general substrate transporter like domains"/>
    <property type="match status" value="1"/>
</dbReference>
<feature type="transmembrane region" description="Helical" evidence="7">
    <location>
        <begin position="170"/>
        <end position="193"/>
    </location>
</feature>
<dbReference type="Gene3D" id="1.20.1720.10">
    <property type="entry name" value="Multidrug resistance protein D"/>
    <property type="match status" value="1"/>
</dbReference>
<evidence type="ECO:0000256" key="5">
    <source>
        <dbReference type="ARBA" id="ARBA00023180"/>
    </source>
</evidence>
<dbReference type="CDD" id="cd17502">
    <property type="entry name" value="MFS_Azr1_MDR_like"/>
    <property type="match status" value="1"/>
</dbReference>
<keyword evidence="10" id="KW-1185">Reference proteome</keyword>
<feature type="transmembrane region" description="Helical" evidence="7">
    <location>
        <begin position="43"/>
        <end position="67"/>
    </location>
</feature>
<feature type="region of interest" description="Disordered" evidence="6">
    <location>
        <begin position="540"/>
        <end position="575"/>
    </location>
</feature>
<feature type="transmembrane region" description="Helical" evidence="7">
    <location>
        <begin position="239"/>
        <end position="261"/>
    </location>
</feature>
<feature type="transmembrane region" description="Helical" evidence="7">
    <location>
        <begin position="199"/>
        <end position="218"/>
    </location>
</feature>
<feature type="transmembrane region" description="Helical" evidence="7">
    <location>
        <begin position="352"/>
        <end position="372"/>
    </location>
</feature>
<comment type="subcellular location">
    <subcellularLocation>
        <location evidence="1">Membrane</location>
        <topology evidence="1">Multi-pass membrane protein</topology>
    </subcellularLocation>
</comment>
<evidence type="ECO:0000256" key="3">
    <source>
        <dbReference type="ARBA" id="ARBA00022989"/>
    </source>
</evidence>
<organism evidence="9 10">
    <name type="scientific">Fusarium beomiforme</name>
    <dbReference type="NCBI Taxonomy" id="44412"/>
    <lineage>
        <taxon>Eukaryota</taxon>
        <taxon>Fungi</taxon>
        <taxon>Dikarya</taxon>
        <taxon>Ascomycota</taxon>
        <taxon>Pezizomycotina</taxon>
        <taxon>Sordariomycetes</taxon>
        <taxon>Hypocreomycetidae</taxon>
        <taxon>Hypocreales</taxon>
        <taxon>Nectriaceae</taxon>
        <taxon>Fusarium</taxon>
        <taxon>Fusarium burgessii species complex</taxon>
    </lineage>
</organism>
<dbReference type="EMBL" id="PVQB02000673">
    <property type="protein sequence ID" value="KAF4334509.1"/>
    <property type="molecule type" value="Genomic_DNA"/>
</dbReference>
<feature type="compositionally biased region" description="Polar residues" evidence="6">
    <location>
        <begin position="565"/>
        <end position="575"/>
    </location>
</feature>
<dbReference type="OrthoDB" id="10021397at2759"/>
<evidence type="ECO:0000256" key="2">
    <source>
        <dbReference type="ARBA" id="ARBA00022692"/>
    </source>
</evidence>
<dbReference type="PANTHER" id="PTHR23501:SF49">
    <property type="entry name" value="MAJOR FACILITATOR SUPERFAMILY (MFS) PROFILE DOMAIN-CONTAINING PROTEIN"/>
    <property type="match status" value="1"/>
</dbReference>
<keyword evidence="3 7" id="KW-1133">Transmembrane helix</keyword>
<feature type="compositionally biased region" description="Basic and acidic residues" evidence="6">
    <location>
        <begin position="540"/>
        <end position="559"/>
    </location>
</feature>
<evidence type="ECO:0000256" key="4">
    <source>
        <dbReference type="ARBA" id="ARBA00023136"/>
    </source>
</evidence>
<feature type="transmembrane region" description="Helical" evidence="7">
    <location>
        <begin position="312"/>
        <end position="332"/>
    </location>
</feature>
<dbReference type="Pfam" id="PF07690">
    <property type="entry name" value="MFS_1"/>
    <property type="match status" value="1"/>
</dbReference>
<evidence type="ECO:0000256" key="6">
    <source>
        <dbReference type="SAM" id="MobiDB-lite"/>
    </source>
</evidence>
<evidence type="ECO:0000256" key="1">
    <source>
        <dbReference type="ARBA" id="ARBA00004141"/>
    </source>
</evidence>
<comment type="caution">
    <text evidence="9">The sequence shown here is derived from an EMBL/GenBank/DDBJ whole genome shotgun (WGS) entry which is preliminary data.</text>
</comment>
<dbReference type="InterPro" id="IPR011701">
    <property type="entry name" value="MFS"/>
</dbReference>
<name>A0A9P5A975_9HYPO</name>
<dbReference type="InterPro" id="IPR036259">
    <property type="entry name" value="MFS_trans_sf"/>
</dbReference>
<gene>
    <name evidence="9" type="ORF">FBEOM_11657</name>
</gene>
<protein>
    <submittedName>
        <fullName evidence="9">Major facilitator superfamily transporter</fullName>
    </submittedName>
</protein>
<feature type="transmembrane region" description="Helical" evidence="7">
    <location>
        <begin position="444"/>
        <end position="463"/>
    </location>
</feature>
<feature type="domain" description="Major facilitator superfamily (MFS) profile" evidence="8">
    <location>
        <begin position="44"/>
        <end position="575"/>
    </location>
</feature>
<feature type="transmembrane region" description="Helical" evidence="7">
    <location>
        <begin position="134"/>
        <end position="158"/>
    </location>
</feature>
<feature type="transmembrane region" description="Helical" evidence="7">
    <location>
        <begin position="79"/>
        <end position="97"/>
    </location>
</feature>
<dbReference type="GO" id="GO:0005886">
    <property type="term" value="C:plasma membrane"/>
    <property type="evidence" value="ECO:0007669"/>
    <property type="project" value="TreeGrafter"/>
</dbReference>
<reference evidence="9" key="1">
    <citation type="journal article" date="2017" name="Mycologia">
        <title>Fusarium algeriense, sp. nov., a novel toxigenic crown rot pathogen of durum wheat from Algeria is nested in the Fusarium burgessii species complex.</title>
        <authorList>
            <person name="Laraba I."/>
            <person name="Keddad A."/>
            <person name="Boureghda H."/>
            <person name="Abdallah N."/>
            <person name="Vaughan M.M."/>
            <person name="Proctor R.H."/>
            <person name="Busman M."/>
            <person name="O'Donnell K."/>
        </authorList>
    </citation>
    <scope>NUCLEOTIDE SEQUENCE</scope>
    <source>
        <strain evidence="9">NRRL 25174</strain>
    </source>
</reference>
<feature type="transmembrane region" description="Helical" evidence="7">
    <location>
        <begin position="273"/>
        <end position="291"/>
    </location>
</feature>
<proteinExistence type="predicted"/>
<dbReference type="GO" id="GO:0022857">
    <property type="term" value="F:transmembrane transporter activity"/>
    <property type="evidence" value="ECO:0007669"/>
    <property type="project" value="InterPro"/>
</dbReference>
<keyword evidence="2 7" id="KW-0812">Transmembrane</keyword>
<keyword evidence="5" id="KW-0325">Glycoprotein</keyword>
<dbReference type="PANTHER" id="PTHR23501">
    <property type="entry name" value="MAJOR FACILITATOR SUPERFAMILY"/>
    <property type="match status" value="1"/>
</dbReference>
<dbReference type="AlphaFoldDB" id="A0A9P5A975"/>
<dbReference type="Proteomes" id="UP000730481">
    <property type="component" value="Unassembled WGS sequence"/>
</dbReference>
<reference evidence="9" key="2">
    <citation type="submission" date="2020-02" db="EMBL/GenBank/DDBJ databases">
        <title>Identification and distribution of gene clusters putatively required for synthesis of sphingolipid metabolism inhibitors in phylogenetically diverse species of the filamentous fungus Fusarium.</title>
        <authorList>
            <person name="Kim H.-S."/>
            <person name="Busman M."/>
            <person name="Brown D.W."/>
            <person name="Divon H."/>
            <person name="Uhlig S."/>
            <person name="Proctor R.H."/>
        </authorList>
    </citation>
    <scope>NUCLEOTIDE SEQUENCE</scope>
    <source>
        <strain evidence="9">NRRL 25174</strain>
    </source>
</reference>
<evidence type="ECO:0000256" key="7">
    <source>
        <dbReference type="SAM" id="Phobius"/>
    </source>
</evidence>
<feature type="transmembrane region" description="Helical" evidence="7">
    <location>
        <begin position="409"/>
        <end position="432"/>
    </location>
</feature>
<dbReference type="PRINTS" id="PR01036">
    <property type="entry name" value="TCRTETB"/>
</dbReference>
<dbReference type="SUPFAM" id="SSF103473">
    <property type="entry name" value="MFS general substrate transporter"/>
    <property type="match status" value="1"/>
</dbReference>
<evidence type="ECO:0000313" key="10">
    <source>
        <dbReference type="Proteomes" id="UP000730481"/>
    </source>
</evidence>
<accession>A0A9P5A975</accession>
<evidence type="ECO:0000313" key="9">
    <source>
        <dbReference type="EMBL" id="KAF4334509.1"/>
    </source>
</evidence>
<dbReference type="PROSITE" id="PS50850">
    <property type="entry name" value="MFS"/>
    <property type="match status" value="1"/>
</dbReference>
<sequence>MEDSSITTAVGPGPAQQPDAHAANSATDMQQEPGIASAASRNLVVFALGLAILVGVLDATIVATLVPSIADDFSSVDSAAWYGSAYLLVTGAIQPTFGKLYATFQSKVVFLTSVALLEIGSLICALAKSSPTFIGGRAVAGLGAAGIISGGLIITALVTPLHQRPIYTGILGSLEGVGIVIGPIIGGQIASSIGWRWCFWINLPIGAVLCAILIFFFHPPKQTTEQKQQQAGKTWQQKLLQLDIEGGLAITGSLTCLLLALEWGGTSYPWSDGRIIALLVVFGVALICVAIHQHWKGEAATFPTRLLKNRTFSMYLICGFCFAGAQFTILYYLPMWFQAVQGVSAAESGTRLLAMVVSVIVVAVIAGGSASAVGYLPPFVFFATIFSSIGAGMLYTFHPGISKSKWIGYQILFGAGSGTGIQQAIVGVQVAVAEADVAYATSSVMLVNTLAGAIFIGVSQALFLDEMTKVTNMIPNLDQHTLLSGFQSIRDMLDPKELDITVNAYNNGITQAFLIGLVLSSVTALTWPFIRWIPLKKKEEGLEKSQPDIDIEAREEGKVAEAQAAGQTDNPSAVN</sequence>
<feature type="transmembrane region" description="Helical" evidence="7">
    <location>
        <begin position="109"/>
        <end position="128"/>
    </location>
</feature>
<feature type="transmembrane region" description="Helical" evidence="7">
    <location>
        <begin position="379"/>
        <end position="397"/>
    </location>
</feature>
<feature type="region of interest" description="Disordered" evidence="6">
    <location>
        <begin position="1"/>
        <end position="27"/>
    </location>
</feature>
<dbReference type="InterPro" id="IPR020846">
    <property type="entry name" value="MFS_dom"/>
</dbReference>
<feature type="transmembrane region" description="Helical" evidence="7">
    <location>
        <begin position="509"/>
        <end position="530"/>
    </location>
</feature>
<evidence type="ECO:0000259" key="8">
    <source>
        <dbReference type="PROSITE" id="PS50850"/>
    </source>
</evidence>
<keyword evidence="4 7" id="KW-0472">Membrane</keyword>